<keyword evidence="4 7" id="KW-0479">Metal-binding</keyword>
<dbReference type="PANTHER" id="PTHR20854:SF4">
    <property type="entry name" value="INOSITOL-1-MONOPHOSPHATASE-RELATED"/>
    <property type="match status" value="1"/>
</dbReference>
<evidence type="ECO:0000256" key="7">
    <source>
        <dbReference type="PIRSR" id="PIRSR600760-2"/>
    </source>
</evidence>
<dbReference type="InterPro" id="IPR022337">
    <property type="entry name" value="Inositol_monophosphatase_SuhB"/>
</dbReference>
<dbReference type="PANTHER" id="PTHR20854">
    <property type="entry name" value="INOSITOL MONOPHOSPHATASE"/>
    <property type="match status" value="1"/>
</dbReference>
<proteinExistence type="inferred from homology"/>
<dbReference type="PRINTS" id="PR01959">
    <property type="entry name" value="SBIMPHPHTASE"/>
</dbReference>
<keyword evidence="10" id="KW-1185">Reference proteome</keyword>
<evidence type="ECO:0000256" key="8">
    <source>
        <dbReference type="RuleBase" id="RU364068"/>
    </source>
</evidence>
<feature type="binding site" evidence="7">
    <location>
        <position position="86"/>
    </location>
    <ligand>
        <name>Mg(2+)</name>
        <dbReference type="ChEBI" id="CHEBI:18420"/>
        <label>1</label>
        <note>catalytic</note>
    </ligand>
</feature>
<feature type="binding site" evidence="7">
    <location>
        <position position="213"/>
    </location>
    <ligand>
        <name>Mg(2+)</name>
        <dbReference type="ChEBI" id="CHEBI:18420"/>
        <label>1</label>
        <note>catalytic</note>
    </ligand>
</feature>
<keyword evidence="5 8" id="KW-0378">Hydrolase</keyword>
<dbReference type="STRING" id="1642646.ING2E5A_2316"/>
<evidence type="ECO:0000256" key="5">
    <source>
        <dbReference type="ARBA" id="ARBA00022801"/>
    </source>
</evidence>
<dbReference type="InterPro" id="IPR033942">
    <property type="entry name" value="IMPase"/>
</dbReference>
<evidence type="ECO:0000256" key="4">
    <source>
        <dbReference type="ARBA" id="ARBA00022723"/>
    </source>
</evidence>
<evidence type="ECO:0000313" key="10">
    <source>
        <dbReference type="Proteomes" id="UP000178485"/>
    </source>
</evidence>
<reference evidence="9 10" key="1">
    <citation type="submission" date="2016-08" db="EMBL/GenBank/DDBJ databases">
        <authorList>
            <person name="Seilhamer J.J."/>
        </authorList>
    </citation>
    <scope>NUCLEOTIDE SEQUENCE [LARGE SCALE GENOMIC DNA]</scope>
    <source>
        <strain evidence="9">ING2-E5A</strain>
    </source>
</reference>
<comment type="cofactor">
    <cofactor evidence="2 7 8">
        <name>Mg(2+)</name>
        <dbReference type="ChEBI" id="CHEBI:18420"/>
    </cofactor>
</comment>
<dbReference type="Gene3D" id="3.40.190.80">
    <property type="match status" value="1"/>
</dbReference>
<dbReference type="FunFam" id="3.30.540.10:FF:000003">
    <property type="entry name" value="Inositol-1-monophosphatase"/>
    <property type="match status" value="1"/>
</dbReference>
<gene>
    <name evidence="9" type="primary">suhB</name>
    <name evidence="9" type="ORF">ING2E5A_2316</name>
</gene>
<evidence type="ECO:0000256" key="2">
    <source>
        <dbReference type="ARBA" id="ARBA00001946"/>
    </source>
</evidence>
<evidence type="ECO:0000313" key="9">
    <source>
        <dbReference type="EMBL" id="SCM59124.1"/>
    </source>
</evidence>
<dbReference type="CDD" id="cd01639">
    <property type="entry name" value="IMPase"/>
    <property type="match status" value="1"/>
</dbReference>
<dbReference type="Pfam" id="PF00459">
    <property type="entry name" value="Inositol_P"/>
    <property type="match status" value="1"/>
</dbReference>
<accession>A0A1G4G9A8</accession>
<dbReference type="EC" id="3.1.3.25" evidence="8"/>
<comment type="catalytic activity">
    <reaction evidence="1 8">
        <text>a myo-inositol phosphate + H2O = myo-inositol + phosphate</text>
        <dbReference type="Rhea" id="RHEA:24056"/>
        <dbReference type="ChEBI" id="CHEBI:15377"/>
        <dbReference type="ChEBI" id="CHEBI:17268"/>
        <dbReference type="ChEBI" id="CHEBI:43474"/>
        <dbReference type="ChEBI" id="CHEBI:84139"/>
        <dbReference type="EC" id="3.1.3.25"/>
    </reaction>
</comment>
<dbReference type="GO" id="GO:0046854">
    <property type="term" value="P:phosphatidylinositol phosphate biosynthetic process"/>
    <property type="evidence" value="ECO:0007669"/>
    <property type="project" value="InterPro"/>
</dbReference>
<dbReference type="InterPro" id="IPR020583">
    <property type="entry name" value="Inositol_monoP_metal-BS"/>
</dbReference>
<evidence type="ECO:0000256" key="6">
    <source>
        <dbReference type="ARBA" id="ARBA00022842"/>
    </source>
</evidence>
<dbReference type="RefSeq" id="WP_071137455.1">
    <property type="nucleotide sequence ID" value="NZ_DUQN01000013.1"/>
</dbReference>
<evidence type="ECO:0000256" key="1">
    <source>
        <dbReference type="ARBA" id="ARBA00001033"/>
    </source>
</evidence>
<dbReference type="InterPro" id="IPR020550">
    <property type="entry name" value="Inositol_monophosphatase_CS"/>
</dbReference>
<feature type="binding site" evidence="7">
    <location>
        <position position="89"/>
    </location>
    <ligand>
        <name>Mg(2+)</name>
        <dbReference type="ChEBI" id="CHEBI:18420"/>
        <label>1</label>
        <note>catalytic</note>
    </ligand>
</feature>
<comment type="similarity">
    <text evidence="3 8">Belongs to the inositol monophosphatase superfamily.</text>
</comment>
<feature type="binding site" evidence="7">
    <location>
        <position position="70"/>
    </location>
    <ligand>
        <name>Mg(2+)</name>
        <dbReference type="ChEBI" id="CHEBI:18420"/>
        <label>1</label>
        <note>catalytic</note>
    </ligand>
</feature>
<dbReference type="SUPFAM" id="SSF56655">
    <property type="entry name" value="Carbohydrate phosphatase"/>
    <property type="match status" value="1"/>
</dbReference>
<keyword evidence="6 7" id="KW-0460">Magnesium</keyword>
<sequence length="264" mass="29169">MIDIDKLRSNVEEIARIAGSFLKEQQSALRQSDIELKGTRNFVTHIDTEAERMVVEKLDGLIPDATFLTEEGTVEYADGRYTWIIDPLDGTTNYVHGDTPFSVSIALMKDLRTILGVVYDPVADELFSACSRGDATLNGQPVRTSSQPTLTNGYIGFGIPYSMDEQGEQILRNAAEQYRKCSFRIKGSAAIEICYVACGRSDAYFHSGLSPWDVAAGTFILECAGGRCTDFSGGSDYLFNKELVASNGKIHQEIMEKIINYGRK</sequence>
<organism evidence="9 10">
    <name type="scientific">Petrimonas mucosa</name>
    <dbReference type="NCBI Taxonomy" id="1642646"/>
    <lineage>
        <taxon>Bacteria</taxon>
        <taxon>Pseudomonadati</taxon>
        <taxon>Bacteroidota</taxon>
        <taxon>Bacteroidia</taxon>
        <taxon>Bacteroidales</taxon>
        <taxon>Dysgonomonadaceae</taxon>
        <taxon>Petrimonas</taxon>
    </lineage>
</organism>
<evidence type="ECO:0000256" key="3">
    <source>
        <dbReference type="ARBA" id="ARBA00009759"/>
    </source>
</evidence>
<dbReference type="PROSITE" id="PS00629">
    <property type="entry name" value="IMP_1"/>
    <property type="match status" value="1"/>
</dbReference>
<protein>
    <recommendedName>
        <fullName evidence="8">Inositol-1-monophosphatase</fullName>
        <ecNumber evidence="8">3.1.3.25</ecNumber>
    </recommendedName>
</protein>
<feature type="binding site" evidence="7">
    <location>
        <position position="88"/>
    </location>
    <ligand>
        <name>Mg(2+)</name>
        <dbReference type="ChEBI" id="CHEBI:18420"/>
        <label>1</label>
        <note>catalytic</note>
    </ligand>
</feature>
<name>A0A1G4G9A8_9BACT</name>
<dbReference type="GO" id="GO:0007165">
    <property type="term" value="P:signal transduction"/>
    <property type="evidence" value="ECO:0007669"/>
    <property type="project" value="TreeGrafter"/>
</dbReference>
<dbReference type="Gene3D" id="3.30.540.10">
    <property type="entry name" value="Fructose-1,6-Bisphosphatase, subunit A, domain 1"/>
    <property type="match status" value="1"/>
</dbReference>
<dbReference type="GO" id="GO:0046872">
    <property type="term" value="F:metal ion binding"/>
    <property type="evidence" value="ECO:0007669"/>
    <property type="project" value="UniProtKB-KW"/>
</dbReference>
<dbReference type="AlphaFoldDB" id="A0A1G4G9A8"/>
<dbReference type="EMBL" id="LT608328">
    <property type="protein sequence ID" value="SCM59124.1"/>
    <property type="molecule type" value="Genomic_DNA"/>
</dbReference>
<dbReference type="PRINTS" id="PR00377">
    <property type="entry name" value="IMPHPHTASES"/>
</dbReference>
<dbReference type="KEGG" id="pmuc:ING2E5A_2316"/>
<dbReference type="Proteomes" id="UP000178485">
    <property type="component" value="Chromosome i"/>
</dbReference>
<dbReference type="GO" id="GO:0006020">
    <property type="term" value="P:inositol metabolic process"/>
    <property type="evidence" value="ECO:0007669"/>
    <property type="project" value="TreeGrafter"/>
</dbReference>
<dbReference type="InterPro" id="IPR000760">
    <property type="entry name" value="Inositol_monophosphatase-like"/>
</dbReference>
<dbReference type="PROSITE" id="PS00630">
    <property type="entry name" value="IMP_2"/>
    <property type="match status" value="1"/>
</dbReference>
<dbReference type="GO" id="GO:0008934">
    <property type="term" value="F:inositol monophosphate 1-phosphatase activity"/>
    <property type="evidence" value="ECO:0007669"/>
    <property type="project" value="InterPro"/>
</dbReference>